<comment type="caution">
    <text evidence="2">The sequence shown here is derived from an EMBL/GenBank/DDBJ whole genome shotgun (WGS) entry which is preliminary data.</text>
</comment>
<sequence>MRRIIIFLVLSSITALYAQSNSVRLNVVLNHVNHLVVNPSQAVTTLSYNTVEDYRNGVKVVQKEHLTVFSTSAYVLNVKLANQDFAQIGGGNNENISLPNIKVAATSSSANPGLNLTFSPAVALGIANHNLISSTAPSFNTTFDVSYQGPGSNEFLKYAEENKTVVFSNDVLYSLEPK</sequence>
<evidence type="ECO:0000313" key="3">
    <source>
        <dbReference type="Proteomes" id="UP000306808"/>
    </source>
</evidence>
<gene>
    <name evidence="2" type="ORF">FAZ15_10310</name>
</gene>
<dbReference type="OrthoDB" id="713374at2"/>
<dbReference type="Proteomes" id="UP000306808">
    <property type="component" value="Unassembled WGS sequence"/>
</dbReference>
<name>A0A4U0NZP2_9SPHI</name>
<protein>
    <submittedName>
        <fullName evidence="2">Uncharacterized protein</fullName>
    </submittedName>
</protein>
<evidence type="ECO:0000313" key="2">
    <source>
        <dbReference type="EMBL" id="TJZ60391.1"/>
    </source>
</evidence>
<keyword evidence="1" id="KW-0732">Signal</keyword>
<evidence type="ECO:0000256" key="1">
    <source>
        <dbReference type="SAM" id="SignalP"/>
    </source>
</evidence>
<organism evidence="2 3">
    <name type="scientific">Sphingobacterium olei</name>
    <dbReference type="NCBI Taxonomy" id="2571155"/>
    <lineage>
        <taxon>Bacteria</taxon>
        <taxon>Pseudomonadati</taxon>
        <taxon>Bacteroidota</taxon>
        <taxon>Sphingobacteriia</taxon>
        <taxon>Sphingobacteriales</taxon>
        <taxon>Sphingobacteriaceae</taxon>
        <taxon>Sphingobacterium</taxon>
    </lineage>
</organism>
<keyword evidence="3" id="KW-1185">Reference proteome</keyword>
<reference evidence="2 3" key="1">
    <citation type="submission" date="2019-04" db="EMBL/GenBank/DDBJ databases">
        <title>Sphingobacterium olei sp. nov., isolated from oil-contaminated soil.</title>
        <authorList>
            <person name="Liu B."/>
        </authorList>
    </citation>
    <scope>NUCLEOTIDE SEQUENCE [LARGE SCALE GENOMIC DNA]</scope>
    <source>
        <strain evidence="2 3">HAL-9</strain>
    </source>
</reference>
<dbReference type="EMBL" id="SUME01000004">
    <property type="protein sequence ID" value="TJZ60391.1"/>
    <property type="molecule type" value="Genomic_DNA"/>
</dbReference>
<proteinExistence type="predicted"/>
<feature type="chain" id="PRO_5020805831" evidence="1">
    <location>
        <begin position="19"/>
        <end position="178"/>
    </location>
</feature>
<feature type="signal peptide" evidence="1">
    <location>
        <begin position="1"/>
        <end position="18"/>
    </location>
</feature>
<accession>A0A4U0NZP2</accession>
<dbReference type="RefSeq" id="WP_136901240.1">
    <property type="nucleotide sequence ID" value="NZ_SUME01000004.1"/>
</dbReference>
<dbReference type="AlphaFoldDB" id="A0A4U0NZP2"/>